<dbReference type="EMBL" id="JAAOIV010000013">
    <property type="protein sequence ID" value="NHN57199.1"/>
    <property type="molecule type" value="Genomic_DNA"/>
</dbReference>
<gene>
    <name evidence="4" type="ORF">G9U51_15615</name>
</gene>
<feature type="domain" description="N-acetyltransferase" evidence="3">
    <location>
        <begin position="1"/>
        <end position="160"/>
    </location>
</feature>
<proteinExistence type="predicted"/>
<dbReference type="PANTHER" id="PTHR43072:SF23">
    <property type="entry name" value="UPF0039 PROTEIN C11D3.02C"/>
    <property type="match status" value="1"/>
</dbReference>
<keyword evidence="1" id="KW-0808">Transferase</keyword>
<evidence type="ECO:0000256" key="1">
    <source>
        <dbReference type="ARBA" id="ARBA00022679"/>
    </source>
</evidence>
<sequence>MIIRPAEAARDAASCAAIYAPYVTDTVISFEAEPPDAAEMGRRMNAAIEWLVAREDDVVLGYAYATRHRERAAYRFACDVSVYTAPAAHRRGVGTALYGELLARVTARGLRMACAGVTQPNPASVGFHEAMGFQRVGLYRAIGWKFGAWHDVLWLQRPLAGDGPPEREPNLTAPSAG</sequence>
<evidence type="ECO:0000256" key="2">
    <source>
        <dbReference type="ARBA" id="ARBA00023315"/>
    </source>
</evidence>
<evidence type="ECO:0000313" key="4">
    <source>
        <dbReference type="EMBL" id="NHN57199.1"/>
    </source>
</evidence>
<dbReference type="InterPro" id="IPR016181">
    <property type="entry name" value="Acyl_CoA_acyltransferase"/>
</dbReference>
<evidence type="ECO:0000259" key="3">
    <source>
        <dbReference type="PROSITE" id="PS51186"/>
    </source>
</evidence>
<name>A0A967EBQ0_9MICO</name>
<dbReference type="Proteomes" id="UP000744769">
    <property type="component" value="Unassembled WGS sequence"/>
</dbReference>
<protein>
    <submittedName>
        <fullName evidence="4">N-acetyltransferase</fullName>
    </submittedName>
</protein>
<dbReference type="CDD" id="cd04301">
    <property type="entry name" value="NAT_SF"/>
    <property type="match status" value="1"/>
</dbReference>
<dbReference type="SUPFAM" id="SSF55729">
    <property type="entry name" value="Acyl-CoA N-acyltransferases (Nat)"/>
    <property type="match status" value="1"/>
</dbReference>
<accession>A0A967EBQ0</accession>
<organism evidence="4 5">
    <name type="scientific">Metallococcus carri</name>
    <dbReference type="NCBI Taxonomy" id="1656884"/>
    <lineage>
        <taxon>Bacteria</taxon>
        <taxon>Bacillati</taxon>
        <taxon>Actinomycetota</taxon>
        <taxon>Actinomycetes</taxon>
        <taxon>Micrococcales</taxon>
        <taxon>Dermacoccaceae</taxon>
        <taxon>Metallococcus</taxon>
    </lineage>
</organism>
<dbReference type="InterPro" id="IPR000182">
    <property type="entry name" value="GNAT_dom"/>
</dbReference>
<dbReference type="AlphaFoldDB" id="A0A967EBQ0"/>
<keyword evidence="2" id="KW-0012">Acyltransferase</keyword>
<dbReference type="Pfam" id="PF00583">
    <property type="entry name" value="Acetyltransf_1"/>
    <property type="match status" value="1"/>
</dbReference>
<dbReference type="RefSeq" id="WP_166198245.1">
    <property type="nucleotide sequence ID" value="NZ_JAAOIV010000013.1"/>
</dbReference>
<evidence type="ECO:0000313" key="5">
    <source>
        <dbReference type="Proteomes" id="UP000744769"/>
    </source>
</evidence>
<dbReference type="GO" id="GO:0016747">
    <property type="term" value="F:acyltransferase activity, transferring groups other than amino-acyl groups"/>
    <property type="evidence" value="ECO:0007669"/>
    <property type="project" value="InterPro"/>
</dbReference>
<keyword evidence="5" id="KW-1185">Reference proteome</keyword>
<dbReference type="PROSITE" id="PS51186">
    <property type="entry name" value="GNAT"/>
    <property type="match status" value="1"/>
</dbReference>
<comment type="caution">
    <text evidence="4">The sequence shown here is derived from an EMBL/GenBank/DDBJ whole genome shotgun (WGS) entry which is preliminary data.</text>
</comment>
<dbReference type="Gene3D" id="3.40.630.30">
    <property type="match status" value="1"/>
</dbReference>
<reference evidence="4" key="1">
    <citation type="submission" date="2020-03" db="EMBL/GenBank/DDBJ databases">
        <title>Draft sequencing of Calidifontibacter sp. DB0510.</title>
        <authorList>
            <person name="Kim D.-U."/>
        </authorList>
    </citation>
    <scope>NUCLEOTIDE SEQUENCE</scope>
    <source>
        <strain evidence="4">DB0510</strain>
    </source>
</reference>
<dbReference type="PANTHER" id="PTHR43072">
    <property type="entry name" value="N-ACETYLTRANSFERASE"/>
    <property type="match status" value="1"/>
</dbReference>